<dbReference type="InterPro" id="IPR058245">
    <property type="entry name" value="NreC/VraR/RcsB-like_REC"/>
</dbReference>
<keyword evidence="3 8" id="KW-0238">DNA-binding</keyword>
<protein>
    <submittedName>
        <fullName evidence="8">DNA-binding response regulator</fullName>
    </submittedName>
</protein>
<accession>A0A8J3ZRD0</accession>
<dbReference type="Gene3D" id="3.40.50.2300">
    <property type="match status" value="1"/>
</dbReference>
<evidence type="ECO:0000256" key="3">
    <source>
        <dbReference type="ARBA" id="ARBA00023125"/>
    </source>
</evidence>
<evidence type="ECO:0000256" key="4">
    <source>
        <dbReference type="ARBA" id="ARBA00023163"/>
    </source>
</evidence>
<dbReference type="SUPFAM" id="SSF46894">
    <property type="entry name" value="C-terminal effector domain of the bipartite response regulators"/>
    <property type="match status" value="1"/>
</dbReference>
<dbReference type="GO" id="GO:0003677">
    <property type="term" value="F:DNA binding"/>
    <property type="evidence" value="ECO:0007669"/>
    <property type="project" value="UniProtKB-KW"/>
</dbReference>
<dbReference type="CDD" id="cd17535">
    <property type="entry name" value="REC_NarL-like"/>
    <property type="match status" value="1"/>
</dbReference>
<dbReference type="SMART" id="SM00448">
    <property type="entry name" value="REC"/>
    <property type="match status" value="1"/>
</dbReference>
<dbReference type="AlphaFoldDB" id="A0A8J3ZRD0"/>
<dbReference type="PROSITE" id="PS50043">
    <property type="entry name" value="HTH_LUXR_2"/>
    <property type="match status" value="1"/>
</dbReference>
<dbReference type="InterPro" id="IPR011006">
    <property type="entry name" value="CheY-like_superfamily"/>
</dbReference>
<evidence type="ECO:0000256" key="2">
    <source>
        <dbReference type="ARBA" id="ARBA00023015"/>
    </source>
</evidence>
<reference evidence="8" key="1">
    <citation type="submission" date="2021-01" db="EMBL/GenBank/DDBJ databases">
        <title>Whole genome shotgun sequence of Virgisporangium ochraceum NBRC 16418.</title>
        <authorList>
            <person name="Komaki H."/>
            <person name="Tamura T."/>
        </authorList>
    </citation>
    <scope>NUCLEOTIDE SEQUENCE</scope>
    <source>
        <strain evidence="8">NBRC 16418</strain>
    </source>
</reference>
<evidence type="ECO:0000259" key="6">
    <source>
        <dbReference type="PROSITE" id="PS50043"/>
    </source>
</evidence>
<gene>
    <name evidence="8" type="ORF">Voc01_037090</name>
</gene>
<dbReference type="Pfam" id="PF00196">
    <property type="entry name" value="GerE"/>
    <property type="match status" value="1"/>
</dbReference>
<dbReference type="PRINTS" id="PR00038">
    <property type="entry name" value="HTHLUXR"/>
</dbReference>
<comment type="caution">
    <text evidence="8">The sequence shown here is derived from an EMBL/GenBank/DDBJ whole genome shotgun (WGS) entry which is preliminary data.</text>
</comment>
<dbReference type="Proteomes" id="UP000635606">
    <property type="component" value="Unassembled WGS sequence"/>
</dbReference>
<dbReference type="PROSITE" id="PS50110">
    <property type="entry name" value="RESPONSE_REGULATORY"/>
    <property type="match status" value="1"/>
</dbReference>
<feature type="domain" description="HTH luxR-type" evidence="6">
    <location>
        <begin position="144"/>
        <end position="209"/>
    </location>
</feature>
<keyword evidence="1 5" id="KW-0597">Phosphoprotein</keyword>
<dbReference type="EMBL" id="BOPH01000049">
    <property type="protein sequence ID" value="GIJ68792.1"/>
    <property type="molecule type" value="Genomic_DNA"/>
</dbReference>
<keyword evidence="9" id="KW-1185">Reference proteome</keyword>
<evidence type="ECO:0000256" key="5">
    <source>
        <dbReference type="PROSITE-ProRule" id="PRU00169"/>
    </source>
</evidence>
<dbReference type="InterPro" id="IPR039420">
    <property type="entry name" value="WalR-like"/>
</dbReference>
<keyword evidence="4" id="KW-0804">Transcription</keyword>
<evidence type="ECO:0000256" key="1">
    <source>
        <dbReference type="ARBA" id="ARBA00022553"/>
    </source>
</evidence>
<dbReference type="GO" id="GO:0000160">
    <property type="term" value="P:phosphorelay signal transduction system"/>
    <property type="evidence" value="ECO:0007669"/>
    <property type="project" value="InterPro"/>
</dbReference>
<organism evidence="8 9">
    <name type="scientific">Virgisporangium ochraceum</name>
    <dbReference type="NCBI Taxonomy" id="65505"/>
    <lineage>
        <taxon>Bacteria</taxon>
        <taxon>Bacillati</taxon>
        <taxon>Actinomycetota</taxon>
        <taxon>Actinomycetes</taxon>
        <taxon>Micromonosporales</taxon>
        <taxon>Micromonosporaceae</taxon>
        <taxon>Virgisporangium</taxon>
    </lineage>
</organism>
<dbReference type="SUPFAM" id="SSF52172">
    <property type="entry name" value="CheY-like"/>
    <property type="match status" value="1"/>
</dbReference>
<dbReference type="SMART" id="SM00421">
    <property type="entry name" value="HTH_LUXR"/>
    <property type="match status" value="1"/>
</dbReference>
<feature type="modified residue" description="4-aspartylphosphate" evidence="5">
    <location>
        <position position="53"/>
    </location>
</feature>
<evidence type="ECO:0000313" key="9">
    <source>
        <dbReference type="Proteomes" id="UP000635606"/>
    </source>
</evidence>
<dbReference type="Pfam" id="PF00072">
    <property type="entry name" value="Response_reg"/>
    <property type="match status" value="1"/>
</dbReference>
<dbReference type="InterPro" id="IPR000792">
    <property type="entry name" value="Tscrpt_reg_LuxR_C"/>
</dbReference>
<name>A0A8J3ZRD0_9ACTN</name>
<keyword evidence="2" id="KW-0805">Transcription regulation</keyword>
<dbReference type="PANTHER" id="PTHR43214">
    <property type="entry name" value="TWO-COMPONENT RESPONSE REGULATOR"/>
    <property type="match status" value="1"/>
</dbReference>
<sequence>MLSVVIAEDNAFLAGGLELMLTTNGFTVAAITADASSFLAAVEEHRPDVTVVDVRLPPTFRDEGIRAAIEARRRHPDLPVMVFSQYVEREYATQLLAGAPSGVGYLLKDRVSRIDEFVEALRRVAGGGTAFDPEVIAQLLTRSAGDPVSALTPREREVLALMAEGRDNTDIAGRLFITANAVHKHINGIFSKLGLSTTDGGHRRVLAVLTYLTAPGRRRLD</sequence>
<feature type="domain" description="Response regulatory" evidence="7">
    <location>
        <begin position="3"/>
        <end position="123"/>
    </location>
</feature>
<dbReference type="CDD" id="cd06170">
    <property type="entry name" value="LuxR_C_like"/>
    <property type="match status" value="1"/>
</dbReference>
<dbReference type="InterPro" id="IPR001789">
    <property type="entry name" value="Sig_transdc_resp-reg_receiver"/>
</dbReference>
<dbReference type="InterPro" id="IPR016032">
    <property type="entry name" value="Sig_transdc_resp-reg_C-effctor"/>
</dbReference>
<dbReference type="PANTHER" id="PTHR43214:SF24">
    <property type="entry name" value="TRANSCRIPTIONAL REGULATORY PROTEIN NARL-RELATED"/>
    <property type="match status" value="1"/>
</dbReference>
<evidence type="ECO:0000259" key="7">
    <source>
        <dbReference type="PROSITE" id="PS50110"/>
    </source>
</evidence>
<dbReference type="GO" id="GO:0006355">
    <property type="term" value="P:regulation of DNA-templated transcription"/>
    <property type="evidence" value="ECO:0007669"/>
    <property type="project" value="InterPro"/>
</dbReference>
<evidence type="ECO:0000313" key="8">
    <source>
        <dbReference type="EMBL" id="GIJ68792.1"/>
    </source>
</evidence>
<proteinExistence type="predicted"/>